<dbReference type="FunCoup" id="G0NQR7">
    <property type="interactions" value="1200"/>
</dbReference>
<feature type="domain" description="F-box" evidence="1">
    <location>
        <begin position="29"/>
        <end position="67"/>
    </location>
</feature>
<dbReference type="OMA" id="ANIQIDC"/>
<name>G0NQR7_CAEBE</name>
<evidence type="ECO:0000313" key="3">
    <source>
        <dbReference type="Proteomes" id="UP000008068"/>
    </source>
</evidence>
<dbReference type="Proteomes" id="UP000008068">
    <property type="component" value="Unassembled WGS sequence"/>
</dbReference>
<sequence length="316" mass="37791">MDNFSRLVATLRNFSYAMAERDLLGGAHNLKLMDFPTKVFEMILRRMNVIEVFNLSIISKMIRTKILLANIQIDCLEVICDGVHQKIILRNHWKDPVLQFTFDGKPAPFGWMLGKYKLKIRLCGKLKSGYHNLETLLHKYHHLEGLFIAFRFCRTDFDHREILTLNRVCFVDASWFTREDLLNSRFQNLKLLFHNLNSEDINAFIKHWLASDDTRFNRLELMCQPGKRLNKLQVTKDLDIMLWEKQRRESEYLIDHIQSPYLTDTRQGFDIERKDGLLATILIKENSFMFCVWHRRFYRPEVQEYPRRTMKLLNNL</sequence>
<protein>
    <recommendedName>
        <fullName evidence="1">F-box domain-containing protein</fullName>
    </recommendedName>
</protein>
<organism evidence="3">
    <name type="scientific">Caenorhabditis brenneri</name>
    <name type="common">Nematode worm</name>
    <dbReference type="NCBI Taxonomy" id="135651"/>
    <lineage>
        <taxon>Eukaryota</taxon>
        <taxon>Metazoa</taxon>
        <taxon>Ecdysozoa</taxon>
        <taxon>Nematoda</taxon>
        <taxon>Chromadorea</taxon>
        <taxon>Rhabditida</taxon>
        <taxon>Rhabditina</taxon>
        <taxon>Rhabditomorpha</taxon>
        <taxon>Rhabditoidea</taxon>
        <taxon>Rhabditidae</taxon>
        <taxon>Peloderinae</taxon>
        <taxon>Caenorhabditis</taxon>
    </lineage>
</organism>
<dbReference type="InParanoid" id="G0NQR7"/>
<dbReference type="OrthoDB" id="5799218at2759"/>
<evidence type="ECO:0000259" key="1">
    <source>
        <dbReference type="PROSITE" id="PS50181"/>
    </source>
</evidence>
<keyword evidence="3" id="KW-1185">Reference proteome</keyword>
<dbReference type="Pfam" id="PF07735">
    <property type="entry name" value="FBA_2"/>
    <property type="match status" value="1"/>
</dbReference>
<dbReference type="HOGENOM" id="CLU_048026_0_0_1"/>
<accession>G0NQR7</accession>
<gene>
    <name evidence="2" type="ORF">CAEBREN_13866</name>
</gene>
<dbReference type="InterPro" id="IPR012885">
    <property type="entry name" value="F-box_Sdz-33"/>
</dbReference>
<dbReference type="Pfam" id="PF00646">
    <property type="entry name" value="F-box"/>
    <property type="match status" value="1"/>
</dbReference>
<dbReference type="eggNOG" id="ENOG502THQP">
    <property type="taxonomic scope" value="Eukaryota"/>
</dbReference>
<dbReference type="EMBL" id="GL379927">
    <property type="protein sequence ID" value="EGT35872.1"/>
    <property type="molecule type" value="Genomic_DNA"/>
</dbReference>
<dbReference type="PANTHER" id="PTHR21503:SF55">
    <property type="entry name" value="F-BOX DOMAIN-CONTAINING PROTEIN"/>
    <property type="match status" value="1"/>
</dbReference>
<reference evidence="3" key="1">
    <citation type="submission" date="2011-07" db="EMBL/GenBank/DDBJ databases">
        <authorList>
            <consortium name="Caenorhabditis brenneri Sequencing and Analysis Consortium"/>
            <person name="Wilson R.K."/>
        </authorList>
    </citation>
    <scope>NUCLEOTIDE SEQUENCE [LARGE SCALE GENOMIC DNA]</scope>
    <source>
        <strain evidence="3">PB2801</strain>
    </source>
</reference>
<dbReference type="AlphaFoldDB" id="G0NQR7"/>
<dbReference type="PROSITE" id="PS50181">
    <property type="entry name" value="FBOX"/>
    <property type="match status" value="1"/>
</dbReference>
<dbReference type="PANTHER" id="PTHR21503">
    <property type="entry name" value="F-BOX-CONTAINING HYPOTHETICAL PROTEIN C.ELEGANS"/>
    <property type="match status" value="1"/>
</dbReference>
<dbReference type="InterPro" id="IPR001810">
    <property type="entry name" value="F-box_dom"/>
</dbReference>
<proteinExistence type="predicted"/>
<evidence type="ECO:0000313" key="2">
    <source>
        <dbReference type="EMBL" id="EGT35872.1"/>
    </source>
</evidence>